<dbReference type="EMBL" id="CP030926">
    <property type="protein sequence ID" value="AXN37552.1"/>
    <property type="molecule type" value="Genomic_DNA"/>
</dbReference>
<feature type="transmembrane region" description="Helical" evidence="1">
    <location>
        <begin position="78"/>
        <end position="96"/>
    </location>
</feature>
<feature type="transmembrane region" description="Helical" evidence="1">
    <location>
        <begin position="108"/>
        <end position="129"/>
    </location>
</feature>
<evidence type="ECO:0000256" key="1">
    <source>
        <dbReference type="SAM" id="Phobius"/>
    </source>
</evidence>
<keyword evidence="3" id="KW-1185">Reference proteome</keyword>
<name>A0ABN5MY79_9BACI</name>
<evidence type="ECO:0000313" key="3">
    <source>
        <dbReference type="Proteomes" id="UP000260457"/>
    </source>
</evidence>
<reference evidence="2 3" key="1">
    <citation type="submission" date="2018-07" db="EMBL/GenBank/DDBJ databases">
        <title>The molecular basis for the intramolecular migration of carboxyl group in the catabolism of para-hydroxybenzoate via gentisate.</title>
        <authorList>
            <person name="Zhao H."/>
            <person name="Xu Y."/>
            <person name="Lin S."/>
            <person name="Spain J.C."/>
            <person name="Zhou N.-Y."/>
        </authorList>
    </citation>
    <scope>NUCLEOTIDE SEQUENCE [LARGE SCALE GENOMIC DNA]</scope>
    <source>
        <strain evidence="2 3">PHB-7a</strain>
    </source>
</reference>
<keyword evidence="1" id="KW-0472">Membrane</keyword>
<organism evidence="2 3">
    <name type="scientific">Peribacillus butanolivorans</name>
    <dbReference type="NCBI Taxonomy" id="421767"/>
    <lineage>
        <taxon>Bacteria</taxon>
        <taxon>Bacillati</taxon>
        <taxon>Bacillota</taxon>
        <taxon>Bacilli</taxon>
        <taxon>Bacillales</taxon>
        <taxon>Bacillaceae</taxon>
        <taxon>Peribacillus</taxon>
    </lineage>
</organism>
<keyword evidence="1" id="KW-1133">Transmembrane helix</keyword>
<gene>
    <name evidence="2" type="ORF">DTO10_03425</name>
</gene>
<feature type="transmembrane region" description="Helical" evidence="1">
    <location>
        <begin position="54"/>
        <end position="72"/>
    </location>
</feature>
<dbReference type="GeneID" id="95397298"/>
<evidence type="ECO:0000313" key="2">
    <source>
        <dbReference type="EMBL" id="AXN37552.1"/>
    </source>
</evidence>
<keyword evidence="1" id="KW-0812">Transmembrane</keyword>
<accession>A0ABN5MY79</accession>
<sequence>MDETRKKIIIQEINSWKESHMIPEQYCNYLLALYCQGELPPAYSNKTGSDKKDILSGLIIGAFFVFIVFLNYFTEIPIRMQIVVTTISIIIFGFLVRCFINKKIVFQLTLIGMALLMLLFTVKLTELIAPGKYS</sequence>
<dbReference type="Proteomes" id="UP000260457">
    <property type="component" value="Chromosome"/>
</dbReference>
<protein>
    <submittedName>
        <fullName evidence="2">Uncharacterized protein</fullName>
    </submittedName>
</protein>
<dbReference type="RefSeq" id="WP_116820724.1">
    <property type="nucleotide sequence ID" value="NZ_CP030926.1"/>
</dbReference>
<proteinExistence type="predicted"/>